<dbReference type="InterPro" id="IPR036259">
    <property type="entry name" value="MFS_trans_sf"/>
</dbReference>
<proteinExistence type="predicted"/>
<keyword evidence="6 7" id="KW-0472">Membrane</keyword>
<evidence type="ECO:0000256" key="1">
    <source>
        <dbReference type="ARBA" id="ARBA00004651"/>
    </source>
</evidence>
<keyword evidence="10" id="KW-1185">Reference proteome</keyword>
<reference evidence="10" key="1">
    <citation type="journal article" date="2019" name="Int. J. Syst. Evol. Microbiol.">
        <title>The Global Catalogue of Microorganisms (GCM) 10K type strain sequencing project: providing services to taxonomists for standard genome sequencing and annotation.</title>
        <authorList>
            <consortium name="The Broad Institute Genomics Platform"/>
            <consortium name="The Broad Institute Genome Sequencing Center for Infectious Disease"/>
            <person name="Wu L."/>
            <person name="Ma J."/>
        </authorList>
    </citation>
    <scope>NUCLEOTIDE SEQUENCE [LARGE SCALE GENOMIC DNA]</scope>
    <source>
        <strain evidence="10">TISTR 2241</strain>
    </source>
</reference>
<dbReference type="PROSITE" id="PS50850">
    <property type="entry name" value="MFS"/>
    <property type="match status" value="1"/>
</dbReference>
<organism evidence="9 10">
    <name type="scientific">Terrilactibacillus laevilacticus</name>
    <dbReference type="NCBI Taxonomy" id="1380157"/>
    <lineage>
        <taxon>Bacteria</taxon>
        <taxon>Bacillati</taxon>
        <taxon>Bacillota</taxon>
        <taxon>Bacilli</taxon>
        <taxon>Bacillales</taxon>
        <taxon>Bacillaceae</taxon>
        <taxon>Terrilactibacillus</taxon>
    </lineage>
</organism>
<feature type="transmembrane region" description="Helical" evidence="7">
    <location>
        <begin position="356"/>
        <end position="374"/>
    </location>
</feature>
<dbReference type="Proteomes" id="UP001597458">
    <property type="component" value="Unassembled WGS sequence"/>
</dbReference>
<dbReference type="Pfam" id="PF07690">
    <property type="entry name" value="MFS_1"/>
    <property type="match status" value="1"/>
</dbReference>
<evidence type="ECO:0000256" key="2">
    <source>
        <dbReference type="ARBA" id="ARBA00022448"/>
    </source>
</evidence>
<dbReference type="InterPro" id="IPR011701">
    <property type="entry name" value="MFS"/>
</dbReference>
<dbReference type="InterPro" id="IPR001958">
    <property type="entry name" value="Tet-R_TetA/multi-R_MdtG-like"/>
</dbReference>
<feature type="transmembrane region" description="Helical" evidence="7">
    <location>
        <begin position="7"/>
        <end position="27"/>
    </location>
</feature>
<evidence type="ECO:0000256" key="7">
    <source>
        <dbReference type="SAM" id="Phobius"/>
    </source>
</evidence>
<feature type="transmembrane region" description="Helical" evidence="7">
    <location>
        <begin position="39"/>
        <end position="58"/>
    </location>
</feature>
<protein>
    <submittedName>
        <fullName evidence="9">MFS transporter</fullName>
    </submittedName>
</protein>
<evidence type="ECO:0000256" key="3">
    <source>
        <dbReference type="ARBA" id="ARBA00022475"/>
    </source>
</evidence>
<feature type="transmembrane region" description="Helical" evidence="7">
    <location>
        <begin position="325"/>
        <end position="350"/>
    </location>
</feature>
<feature type="transmembrane region" description="Helical" evidence="7">
    <location>
        <begin position="268"/>
        <end position="285"/>
    </location>
</feature>
<evidence type="ECO:0000313" key="9">
    <source>
        <dbReference type="EMBL" id="MFD2618137.1"/>
    </source>
</evidence>
<dbReference type="PANTHER" id="PTHR43124">
    <property type="entry name" value="PURINE EFFLUX PUMP PBUE"/>
    <property type="match status" value="1"/>
</dbReference>
<evidence type="ECO:0000313" key="10">
    <source>
        <dbReference type="Proteomes" id="UP001597458"/>
    </source>
</evidence>
<comment type="subcellular location">
    <subcellularLocation>
        <location evidence="1">Cell membrane</location>
        <topology evidence="1">Multi-pass membrane protein</topology>
    </subcellularLocation>
</comment>
<feature type="transmembrane region" description="Helical" evidence="7">
    <location>
        <begin position="95"/>
        <end position="116"/>
    </location>
</feature>
<dbReference type="PRINTS" id="PR01035">
    <property type="entry name" value="TCRTETA"/>
</dbReference>
<feature type="transmembrane region" description="Helical" evidence="7">
    <location>
        <begin position="235"/>
        <end position="256"/>
    </location>
</feature>
<keyword evidence="5 7" id="KW-1133">Transmembrane helix</keyword>
<dbReference type="Gene3D" id="1.20.1250.20">
    <property type="entry name" value="MFS general substrate transporter like domains"/>
    <property type="match status" value="1"/>
</dbReference>
<dbReference type="EMBL" id="JBHUMR010000014">
    <property type="protein sequence ID" value="MFD2618137.1"/>
    <property type="molecule type" value="Genomic_DNA"/>
</dbReference>
<dbReference type="RefSeq" id="WP_141190081.1">
    <property type="nucleotide sequence ID" value="NZ_JBHUMR010000014.1"/>
</dbReference>
<feature type="transmembrane region" description="Helical" evidence="7">
    <location>
        <begin position="70"/>
        <end position="89"/>
    </location>
</feature>
<gene>
    <name evidence="9" type="ORF">ACFSTF_12545</name>
</gene>
<dbReference type="SUPFAM" id="SSF103473">
    <property type="entry name" value="MFS general substrate transporter"/>
    <property type="match status" value="1"/>
</dbReference>
<evidence type="ECO:0000259" key="8">
    <source>
        <dbReference type="PROSITE" id="PS50850"/>
    </source>
</evidence>
<feature type="transmembrane region" description="Helical" evidence="7">
    <location>
        <begin position="128"/>
        <end position="151"/>
    </location>
</feature>
<evidence type="ECO:0000256" key="6">
    <source>
        <dbReference type="ARBA" id="ARBA00023136"/>
    </source>
</evidence>
<feature type="transmembrane region" description="Helical" evidence="7">
    <location>
        <begin position="208"/>
        <end position="229"/>
    </location>
</feature>
<evidence type="ECO:0000256" key="5">
    <source>
        <dbReference type="ARBA" id="ARBA00022989"/>
    </source>
</evidence>
<dbReference type="CDD" id="cd17324">
    <property type="entry name" value="MFS_NepI_like"/>
    <property type="match status" value="1"/>
</dbReference>
<feature type="domain" description="Major facilitator superfamily (MFS) profile" evidence="8">
    <location>
        <begin position="4"/>
        <end position="378"/>
    </location>
</feature>
<keyword evidence="2" id="KW-0813">Transport</keyword>
<dbReference type="InterPro" id="IPR020846">
    <property type="entry name" value="MFS_dom"/>
</dbReference>
<sequence length="397" mass="43279">MRKISVLFFFITFVIGTDTFLISPLLPTLRHTYHISADISGWLVSAYALGYVCFALIAGPISDGIDRKKIMIYGLMAFVISTFLCGLAPNFWSMVIFRFIAGISASFVTPQVWASIPHLVKKENIVRSMGYATAGLSISQVIGVPIGSYLAVSSWRIPFFSIAGAAFILLFTIIFMLPSIPSVRQGEKQSLVSTYTQLFVAPRATKYFMAYFLFQLGNFASFSFIGSWFTKDFSLGVAEIGTAMFALGVGNTIGSLFGSSVVKKLGEAKSLFVSLVILIVLYAVLPFSPNLITAEIVLTLVFLIGGFVFPVFMSTMQSLSTTARGTISALSSATMYFGTTIGGILGGILLNHVSGFIGVAWFTTILYIFSLFVYRSSGLFQGTPKPIDHHKMKENTH</sequence>
<comment type="caution">
    <text evidence="9">The sequence shown here is derived from an EMBL/GenBank/DDBJ whole genome shotgun (WGS) entry which is preliminary data.</text>
</comment>
<name>A0ABW5PTN3_9BACI</name>
<keyword evidence="3" id="KW-1003">Cell membrane</keyword>
<dbReference type="PANTHER" id="PTHR43124:SF3">
    <property type="entry name" value="CHLORAMPHENICOL EFFLUX PUMP RV0191"/>
    <property type="match status" value="1"/>
</dbReference>
<dbReference type="InterPro" id="IPR050189">
    <property type="entry name" value="MFS_Efflux_Transporters"/>
</dbReference>
<evidence type="ECO:0000256" key="4">
    <source>
        <dbReference type="ARBA" id="ARBA00022692"/>
    </source>
</evidence>
<feature type="transmembrane region" description="Helical" evidence="7">
    <location>
        <begin position="291"/>
        <end position="313"/>
    </location>
</feature>
<keyword evidence="4 7" id="KW-0812">Transmembrane</keyword>
<feature type="transmembrane region" description="Helical" evidence="7">
    <location>
        <begin position="157"/>
        <end position="177"/>
    </location>
</feature>
<accession>A0ABW5PTN3</accession>